<organism evidence="1 2">
    <name type="scientific">Gossypium arboreum</name>
    <name type="common">Tree cotton</name>
    <name type="synonym">Gossypium nanking</name>
    <dbReference type="NCBI Taxonomy" id="29729"/>
    <lineage>
        <taxon>Eukaryota</taxon>
        <taxon>Viridiplantae</taxon>
        <taxon>Streptophyta</taxon>
        <taxon>Embryophyta</taxon>
        <taxon>Tracheophyta</taxon>
        <taxon>Spermatophyta</taxon>
        <taxon>Magnoliopsida</taxon>
        <taxon>eudicotyledons</taxon>
        <taxon>Gunneridae</taxon>
        <taxon>Pentapetalae</taxon>
        <taxon>rosids</taxon>
        <taxon>malvids</taxon>
        <taxon>Malvales</taxon>
        <taxon>Malvaceae</taxon>
        <taxon>Malvoideae</taxon>
        <taxon>Gossypium</taxon>
    </lineage>
</organism>
<name>A0ABR0PPV9_GOSAR</name>
<protein>
    <submittedName>
        <fullName evidence="1">Uncharacterized protein</fullName>
    </submittedName>
</protein>
<evidence type="ECO:0000313" key="1">
    <source>
        <dbReference type="EMBL" id="KAK5826474.1"/>
    </source>
</evidence>
<gene>
    <name evidence="1" type="ORF">PVK06_021396</name>
</gene>
<dbReference type="EMBL" id="JARKNE010000006">
    <property type="protein sequence ID" value="KAK5826474.1"/>
    <property type="molecule type" value="Genomic_DNA"/>
</dbReference>
<evidence type="ECO:0000313" key="2">
    <source>
        <dbReference type="Proteomes" id="UP001358586"/>
    </source>
</evidence>
<keyword evidence="2" id="KW-1185">Reference proteome</keyword>
<dbReference type="Proteomes" id="UP001358586">
    <property type="component" value="Chromosome 6"/>
</dbReference>
<reference evidence="1 2" key="1">
    <citation type="submission" date="2023-03" db="EMBL/GenBank/DDBJ databases">
        <title>WGS of Gossypium arboreum.</title>
        <authorList>
            <person name="Yu D."/>
        </authorList>
    </citation>
    <scope>NUCLEOTIDE SEQUENCE [LARGE SCALE GENOMIC DNA]</scope>
    <source>
        <tissue evidence="1">Leaf</tissue>
    </source>
</reference>
<sequence>MVEEASRMGGKPIHKALNYQIRQQLVSPLLVELEPDNYEVHFRTDLAYQMRVTEDPNNYLLLENYVQFLHLLSRTITRQKSATNMLLKLNLKTRRH</sequence>
<proteinExistence type="predicted"/>
<accession>A0ABR0PPV9</accession>
<comment type="caution">
    <text evidence="1">The sequence shown here is derived from an EMBL/GenBank/DDBJ whole genome shotgun (WGS) entry which is preliminary data.</text>
</comment>